<feature type="domain" description="ABC transporter" evidence="9">
    <location>
        <begin position="355"/>
        <end position="589"/>
    </location>
</feature>
<dbReference type="InterPro" id="IPR017871">
    <property type="entry name" value="ABC_transporter-like_CS"/>
</dbReference>
<dbReference type="InterPro" id="IPR003593">
    <property type="entry name" value="AAA+_ATPase"/>
</dbReference>
<evidence type="ECO:0000313" key="12">
    <source>
        <dbReference type="Proteomes" id="UP000261905"/>
    </source>
</evidence>
<dbReference type="InterPro" id="IPR027417">
    <property type="entry name" value="P-loop_NTPase"/>
</dbReference>
<dbReference type="GO" id="GO:0016887">
    <property type="term" value="F:ATP hydrolysis activity"/>
    <property type="evidence" value="ECO:0007669"/>
    <property type="project" value="InterPro"/>
</dbReference>
<dbReference type="OrthoDB" id="9762778at2"/>
<evidence type="ECO:0000256" key="7">
    <source>
        <dbReference type="ARBA" id="ARBA00023136"/>
    </source>
</evidence>
<evidence type="ECO:0000256" key="2">
    <source>
        <dbReference type="ARBA" id="ARBA00005417"/>
    </source>
</evidence>
<proteinExistence type="inferred from homology"/>
<dbReference type="PROSITE" id="PS50929">
    <property type="entry name" value="ABC_TM1F"/>
    <property type="match status" value="1"/>
</dbReference>
<evidence type="ECO:0000313" key="11">
    <source>
        <dbReference type="EMBL" id="REK71603.1"/>
    </source>
</evidence>
<dbReference type="SUPFAM" id="SSF90123">
    <property type="entry name" value="ABC transporter transmembrane region"/>
    <property type="match status" value="1"/>
</dbReference>
<evidence type="ECO:0000256" key="4">
    <source>
        <dbReference type="ARBA" id="ARBA00022741"/>
    </source>
</evidence>
<dbReference type="GO" id="GO:0005524">
    <property type="term" value="F:ATP binding"/>
    <property type="evidence" value="ECO:0007669"/>
    <property type="project" value="UniProtKB-KW"/>
</dbReference>
<dbReference type="Gene3D" id="3.40.50.300">
    <property type="entry name" value="P-loop containing nucleotide triphosphate hydrolases"/>
    <property type="match status" value="1"/>
</dbReference>
<evidence type="ECO:0000256" key="6">
    <source>
        <dbReference type="ARBA" id="ARBA00022989"/>
    </source>
</evidence>
<dbReference type="GO" id="GO:0005886">
    <property type="term" value="C:plasma membrane"/>
    <property type="evidence" value="ECO:0007669"/>
    <property type="project" value="UniProtKB-SubCell"/>
</dbReference>
<feature type="transmembrane region" description="Helical" evidence="8">
    <location>
        <begin position="153"/>
        <end position="172"/>
    </location>
</feature>
<comment type="subcellular location">
    <subcellularLocation>
        <location evidence="1">Cell membrane</location>
        <topology evidence="1">Multi-pass membrane protein</topology>
    </subcellularLocation>
</comment>
<dbReference type="Gene3D" id="1.20.1560.10">
    <property type="entry name" value="ABC transporter type 1, transmembrane domain"/>
    <property type="match status" value="2"/>
</dbReference>
<accession>A0A371P6N4</accession>
<dbReference type="InterPro" id="IPR039421">
    <property type="entry name" value="Type_1_exporter"/>
</dbReference>
<dbReference type="SUPFAM" id="SSF52540">
    <property type="entry name" value="P-loop containing nucleoside triphosphate hydrolases"/>
    <property type="match status" value="1"/>
</dbReference>
<gene>
    <name evidence="11" type="ORF">DX130_21695</name>
</gene>
<dbReference type="InterPro" id="IPR003439">
    <property type="entry name" value="ABC_transporter-like_ATP-bd"/>
</dbReference>
<reference evidence="11 12" key="1">
    <citation type="submission" date="2018-08" db="EMBL/GenBank/DDBJ databases">
        <title>Paenibacillus sp. M4BSY-1, whole genome shotgun sequence.</title>
        <authorList>
            <person name="Tuo L."/>
        </authorList>
    </citation>
    <scope>NUCLEOTIDE SEQUENCE [LARGE SCALE GENOMIC DNA]</scope>
    <source>
        <strain evidence="11 12">M4BSY-1</strain>
    </source>
</reference>
<evidence type="ECO:0000259" key="10">
    <source>
        <dbReference type="PROSITE" id="PS50929"/>
    </source>
</evidence>
<dbReference type="Pfam" id="PF00005">
    <property type="entry name" value="ABC_tran"/>
    <property type="match status" value="1"/>
</dbReference>
<evidence type="ECO:0000259" key="9">
    <source>
        <dbReference type="PROSITE" id="PS50893"/>
    </source>
</evidence>
<dbReference type="InterPro" id="IPR036640">
    <property type="entry name" value="ABC1_TM_sf"/>
</dbReference>
<dbReference type="Proteomes" id="UP000261905">
    <property type="component" value="Unassembled WGS sequence"/>
</dbReference>
<evidence type="ECO:0000256" key="5">
    <source>
        <dbReference type="ARBA" id="ARBA00022840"/>
    </source>
</evidence>
<dbReference type="GO" id="GO:0015421">
    <property type="term" value="F:ABC-type oligopeptide transporter activity"/>
    <property type="evidence" value="ECO:0007669"/>
    <property type="project" value="TreeGrafter"/>
</dbReference>
<dbReference type="PROSITE" id="PS00211">
    <property type="entry name" value="ABC_TRANSPORTER_1"/>
    <property type="match status" value="1"/>
</dbReference>
<keyword evidence="12" id="KW-1185">Reference proteome</keyword>
<feature type="domain" description="ABC transmembrane type-1" evidence="10">
    <location>
        <begin position="39"/>
        <end position="318"/>
    </location>
</feature>
<dbReference type="PANTHER" id="PTHR43394">
    <property type="entry name" value="ATP-DEPENDENT PERMEASE MDL1, MITOCHONDRIAL"/>
    <property type="match status" value="1"/>
</dbReference>
<dbReference type="Pfam" id="PF00664">
    <property type="entry name" value="ABC_membrane"/>
    <property type="match status" value="1"/>
</dbReference>
<dbReference type="AlphaFoldDB" id="A0A371P6N4"/>
<dbReference type="CDD" id="cd07346">
    <property type="entry name" value="ABC_6TM_exporters"/>
    <property type="match status" value="1"/>
</dbReference>
<dbReference type="FunFam" id="3.40.50.300:FF:000218">
    <property type="entry name" value="Multidrug ABC transporter ATP-binding protein"/>
    <property type="match status" value="1"/>
</dbReference>
<keyword evidence="7 8" id="KW-0472">Membrane</keyword>
<evidence type="ECO:0000256" key="3">
    <source>
        <dbReference type="ARBA" id="ARBA00022692"/>
    </source>
</evidence>
<keyword evidence="5 11" id="KW-0067">ATP-binding</keyword>
<dbReference type="SMART" id="SM00382">
    <property type="entry name" value="AAA"/>
    <property type="match status" value="1"/>
</dbReference>
<comment type="similarity">
    <text evidence="2">Belongs to the ABC transporter superfamily.</text>
</comment>
<dbReference type="PROSITE" id="PS50893">
    <property type="entry name" value="ABC_TRANSPORTER_2"/>
    <property type="match status" value="1"/>
</dbReference>
<keyword evidence="3 8" id="KW-0812">Transmembrane</keyword>
<dbReference type="PANTHER" id="PTHR43394:SF1">
    <property type="entry name" value="ATP-BINDING CASSETTE SUB-FAMILY B MEMBER 10, MITOCHONDRIAL"/>
    <property type="match status" value="1"/>
</dbReference>
<dbReference type="RefSeq" id="WP_116048920.1">
    <property type="nucleotide sequence ID" value="NZ_QUBQ01000005.1"/>
</dbReference>
<evidence type="ECO:0000256" key="1">
    <source>
        <dbReference type="ARBA" id="ARBA00004651"/>
    </source>
</evidence>
<feature type="transmembrane region" description="Helical" evidence="8">
    <location>
        <begin position="75"/>
        <end position="95"/>
    </location>
</feature>
<feature type="transmembrane region" description="Helical" evidence="8">
    <location>
        <begin position="36"/>
        <end position="55"/>
    </location>
</feature>
<dbReference type="EMBL" id="QUBQ01000005">
    <property type="protein sequence ID" value="REK71603.1"/>
    <property type="molecule type" value="Genomic_DNA"/>
</dbReference>
<organism evidence="11 12">
    <name type="scientific">Paenibacillus paeoniae</name>
    <dbReference type="NCBI Taxonomy" id="2292705"/>
    <lineage>
        <taxon>Bacteria</taxon>
        <taxon>Bacillati</taxon>
        <taxon>Bacillota</taxon>
        <taxon>Bacilli</taxon>
        <taxon>Bacillales</taxon>
        <taxon>Paenibacillaceae</taxon>
        <taxon>Paenibacillus</taxon>
    </lineage>
</organism>
<keyword evidence="6 8" id="KW-1133">Transmembrane helix</keyword>
<comment type="caution">
    <text evidence="11">The sequence shown here is derived from an EMBL/GenBank/DDBJ whole genome shotgun (WGS) entry which is preliminary data.</text>
</comment>
<feature type="transmembrane region" description="Helical" evidence="8">
    <location>
        <begin position="291"/>
        <end position="313"/>
    </location>
</feature>
<keyword evidence="4" id="KW-0547">Nucleotide-binding</keyword>
<evidence type="ECO:0000256" key="8">
    <source>
        <dbReference type="SAM" id="Phobius"/>
    </source>
</evidence>
<sequence>MEHATIKAENQHSTIDKPRLIKIYWWTLRFLKPYKVLFATSLFLGLMIASAQISMPKFIQVLVDDVLPSNDLSRYREILVVLTGVIAIVIISTILKHLTDRKVQEWVAGDMQIGVFQKMRSLGYSFYEKHPVGEIFSLFHTEVEAIQKINRKYLPTIIQYAITFAVTFIFMAMLNWQLSLVFIPGILLYYLIGPYFERKSADYAKKLADYHAELNKKQYDSISAMMELRAYGQEKWKLDQLLEQDRKTAAINVVYFKLINYRGAFRRVAVYFSGVLMFVCGYFFVSEELLTVGEFIAFTILYYKVMFDLTILITNLTEQRVLLYQTIRLYHFMELAPDVKEVDHPNVLHEVRGGIELQNVRFGYTSSSDVVNNINLSIQPGEKVALVGKSGHGKSSLIKLISRFYDPAYGAVYLDGVNLTQLSLKQLRESMGYVFQETYLYGGTVKENIQFGNESASEDDIVAAATAASAHKFIMALPEGYDTVIGERGNKLSGGQRQRIAIARMILKNPRIIVLDEATSALDHENEAEVKKALDQLFKDRTIIAVAHRISTIQDFDKIVVVENGEIAEVGTYDSLLERNGAFYQLLMGEKRDATNA</sequence>
<protein>
    <submittedName>
        <fullName evidence="11">ABC transporter ATP-binding protein</fullName>
    </submittedName>
</protein>
<name>A0A371P6N4_9BACL</name>
<feature type="transmembrane region" description="Helical" evidence="8">
    <location>
        <begin position="268"/>
        <end position="285"/>
    </location>
</feature>
<feature type="transmembrane region" description="Helical" evidence="8">
    <location>
        <begin position="178"/>
        <end position="196"/>
    </location>
</feature>
<dbReference type="InterPro" id="IPR011527">
    <property type="entry name" value="ABC1_TM_dom"/>
</dbReference>